<dbReference type="Pfam" id="PF00476">
    <property type="entry name" value="DNA_pol_A"/>
    <property type="match status" value="1"/>
</dbReference>
<organism evidence="8 9">
    <name type="scientific">Spirosoma oryzae</name>
    <dbReference type="NCBI Taxonomy" id="1469603"/>
    <lineage>
        <taxon>Bacteria</taxon>
        <taxon>Pseudomonadati</taxon>
        <taxon>Bacteroidota</taxon>
        <taxon>Cytophagia</taxon>
        <taxon>Cytophagales</taxon>
        <taxon>Cytophagaceae</taxon>
        <taxon>Spirosoma</taxon>
    </lineage>
</organism>
<feature type="domain" description="DNA-directed DNA polymerase family A palm" evidence="7">
    <location>
        <begin position="391"/>
        <end position="605"/>
    </location>
</feature>
<dbReference type="AlphaFoldDB" id="A0A2T0SKD0"/>
<proteinExistence type="inferred from homology"/>
<dbReference type="GO" id="GO:0003677">
    <property type="term" value="F:DNA binding"/>
    <property type="evidence" value="ECO:0007669"/>
    <property type="project" value="InterPro"/>
</dbReference>
<dbReference type="SUPFAM" id="SSF56672">
    <property type="entry name" value="DNA/RNA polymerases"/>
    <property type="match status" value="1"/>
</dbReference>
<evidence type="ECO:0000256" key="4">
    <source>
        <dbReference type="ARBA" id="ARBA00022705"/>
    </source>
</evidence>
<dbReference type="InterPro" id="IPR002562">
    <property type="entry name" value="3'-5'_exonuclease_dom"/>
</dbReference>
<dbReference type="Pfam" id="PF01612">
    <property type="entry name" value="DNA_pol_A_exo1"/>
    <property type="match status" value="1"/>
</dbReference>
<evidence type="ECO:0000256" key="1">
    <source>
        <dbReference type="ARBA" id="ARBA00007705"/>
    </source>
</evidence>
<dbReference type="OrthoDB" id="9806424at2"/>
<protein>
    <recommendedName>
        <fullName evidence="3">DNA polymerase I</fullName>
        <ecNumber evidence="2">2.7.7.7</ecNumber>
    </recommendedName>
</protein>
<dbReference type="GO" id="GO:0006261">
    <property type="term" value="P:DNA-templated DNA replication"/>
    <property type="evidence" value="ECO:0007669"/>
    <property type="project" value="InterPro"/>
</dbReference>
<evidence type="ECO:0000256" key="3">
    <source>
        <dbReference type="ARBA" id="ARBA00020311"/>
    </source>
</evidence>
<dbReference type="InterPro" id="IPR012337">
    <property type="entry name" value="RNaseH-like_sf"/>
</dbReference>
<dbReference type="PRINTS" id="PR00868">
    <property type="entry name" value="DNAPOLI"/>
</dbReference>
<feature type="domain" description="3'-5' exonuclease" evidence="6">
    <location>
        <begin position="1"/>
        <end position="180"/>
    </location>
</feature>
<evidence type="ECO:0000313" key="8">
    <source>
        <dbReference type="EMBL" id="PRY33864.1"/>
    </source>
</evidence>
<name>A0A2T0SKD0_9BACT</name>
<keyword evidence="8" id="KW-0540">Nuclease</keyword>
<evidence type="ECO:0000313" key="9">
    <source>
        <dbReference type="Proteomes" id="UP000238375"/>
    </source>
</evidence>
<dbReference type="Gene3D" id="1.10.150.20">
    <property type="entry name" value="5' to 3' exonuclease, C-terminal subdomain"/>
    <property type="match status" value="1"/>
</dbReference>
<gene>
    <name evidence="8" type="ORF">CLV58_11913</name>
</gene>
<dbReference type="PANTHER" id="PTHR10133:SF27">
    <property type="entry name" value="DNA POLYMERASE NU"/>
    <property type="match status" value="1"/>
</dbReference>
<evidence type="ECO:0000256" key="5">
    <source>
        <dbReference type="ARBA" id="ARBA00049244"/>
    </source>
</evidence>
<dbReference type="GO" id="GO:0008408">
    <property type="term" value="F:3'-5' exonuclease activity"/>
    <property type="evidence" value="ECO:0007669"/>
    <property type="project" value="InterPro"/>
</dbReference>
<dbReference type="PANTHER" id="PTHR10133">
    <property type="entry name" value="DNA POLYMERASE I"/>
    <property type="match status" value="1"/>
</dbReference>
<keyword evidence="8" id="KW-0269">Exonuclease</keyword>
<comment type="catalytic activity">
    <reaction evidence="5">
        <text>DNA(n) + a 2'-deoxyribonucleoside 5'-triphosphate = DNA(n+1) + diphosphate</text>
        <dbReference type="Rhea" id="RHEA:22508"/>
        <dbReference type="Rhea" id="RHEA-COMP:17339"/>
        <dbReference type="Rhea" id="RHEA-COMP:17340"/>
        <dbReference type="ChEBI" id="CHEBI:33019"/>
        <dbReference type="ChEBI" id="CHEBI:61560"/>
        <dbReference type="ChEBI" id="CHEBI:173112"/>
        <dbReference type="EC" id="2.7.7.7"/>
    </reaction>
</comment>
<reference evidence="8 9" key="1">
    <citation type="submission" date="2018-03" db="EMBL/GenBank/DDBJ databases">
        <title>Genomic Encyclopedia of Archaeal and Bacterial Type Strains, Phase II (KMG-II): from individual species to whole genera.</title>
        <authorList>
            <person name="Goeker M."/>
        </authorList>
    </citation>
    <scope>NUCLEOTIDE SEQUENCE [LARGE SCALE GENOMIC DNA]</scope>
    <source>
        <strain evidence="8 9">DSM 28354</strain>
    </source>
</reference>
<comment type="caution">
    <text evidence="8">The sequence shown here is derived from an EMBL/GenBank/DDBJ whole genome shotgun (WGS) entry which is preliminary data.</text>
</comment>
<keyword evidence="8" id="KW-0378">Hydrolase</keyword>
<dbReference type="SUPFAM" id="SSF53098">
    <property type="entry name" value="Ribonuclease H-like"/>
    <property type="match status" value="1"/>
</dbReference>
<dbReference type="Gene3D" id="1.20.1060.10">
    <property type="entry name" value="Taq DNA Polymerase, Chain T, domain 4"/>
    <property type="match status" value="1"/>
</dbReference>
<dbReference type="RefSeq" id="WP_106139528.1">
    <property type="nucleotide sequence ID" value="NZ_PVTE01000019.1"/>
</dbReference>
<dbReference type="InterPro" id="IPR002298">
    <property type="entry name" value="DNA_polymerase_A"/>
</dbReference>
<dbReference type="SMART" id="SM00474">
    <property type="entry name" value="35EXOc"/>
    <property type="match status" value="1"/>
</dbReference>
<dbReference type="InterPro" id="IPR043502">
    <property type="entry name" value="DNA/RNA_pol_sf"/>
</dbReference>
<dbReference type="Gene3D" id="3.30.70.370">
    <property type="match status" value="1"/>
</dbReference>
<dbReference type="InterPro" id="IPR001098">
    <property type="entry name" value="DNA-dir_DNA_pol_A_palm_dom"/>
</dbReference>
<keyword evidence="4" id="KW-0235">DNA replication</keyword>
<dbReference type="EC" id="2.7.7.7" evidence="2"/>
<dbReference type="GO" id="GO:0003887">
    <property type="term" value="F:DNA-directed DNA polymerase activity"/>
    <property type="evidence" value="ECO:0007669"/>
    <property type="project" value="UniProtKB-EC"/>
</dbReference>
<evidence type="ECO:0000259" key="6">
    <source>
        <dbReference type="SMART" id="SM00474"/>
    </source>
</evidence>
<dbReference type="Proteomes" id="UP000238375">
    <property type="component" value="Unassembled WGS sequence"/>
</dbReference>
<keyword evidence="9" id="KW-1185">Reference proteome</keyword>
<dbReference type="Gene3D" id="3.30.420.10">
    <property type="entry name" value="Ribonuclease H-like superfamily/Ribonuclease H"/>
    <property type="match status" value="1"/>
</dbReference>
<evidence type="ECO:0000256" key="2">
    <source>
        <dbReference type="ARBA" id="ARBA00012417"/>
    </source>
</evidence>
<evidence type="ECO:0000259" key="7">
    <source>
        <dbReference type="SMART" id="SM00482"/>
    </source>
</evidence>
<dbReference type="SMART" id="SM00482">
    <property type="entry name" value="POLAc"/>
    <property type="match status" value="1"/>
</dbReference>
<dbReference type="InterPro" id="IPR036397">
    <property type="entry name" value="RNaseH_sf"/>
</dbReference>
<comment type="similarity">
    <text evidence="1">Belongs to the DNA polymerase type-A family.</text>
</comment>
<dbReference type="EMBL" id="PVTE01000019">
    <property type="protein sequence ID" value="PRY33864.1"/>
    <property type="molecule type" value="Genomic_DNA"/>
</dbReference>
<dbReference type="GO" id="GO:0006302">
    <property type="term" value="P:double-strand break repair"/>
    <property type="evidence" value="ECO:0007669"/>
    <property type="project" value="TreeGrafter"/>
</dbReference>
<sequence>MKYISSQTDLARPVLPLSTLSELIGRDELFADLEADGLDPYRLYPYLLGIYDRQEYYIVDLTSYSETEIQQALEPLLGARWVFHNVNYDWKLLACRYRTALSRIWCTMLSSQVLYNGMDLSHSLDACLERHFGVKLDKSGRSSFINRDKAKPIEDGEIEYLVNDLRYLPDLYDRHRERAEKWKLIACIELENQYLPIISQVELEGIRLDREKWLVASQEFARQADEALTQLRGEVERLSNLFPDLLGSEISLKPKKRGKYEAESQLNLFSETVLRETISESRVIEKFNVNSTQQIQAIYNRCGAPQITQTGEDLLQQYLIDNPNSELRRFTELLLQYRGMAKLVSTYGENFFAFINPVTGRIHTSYSQCFTDTGRLSSGSPNLQNIPNLDELRSCFVPDSEDYVFVDCDFSGQELRLAASNSQDPMLMASFTDGLDLHSYLAQGSYRIITGNPNLIVSKSENKKYRNDHKPVLFGVLYGAGPGSIAGTLNIDMPTAKRVYQNILNSLPELSRYQQGIKQQGVRTKSVRDGTKYNRVKWFNQHVKKLKEDHQIERQACNFPIQAGAASMAKEAGIELDRYFRTNNLDCKIKLQVHDEYLVQIPKAQPELGLEIKRIMEEVGSRYLIGIRMESELMTAPCWAH</sequence>
<accession>A0A2T0SKD0</accession>